<dbReference type="InterPro" id="IPR027417">
    <property type="entry name" value="P-loop_NTPase"/>
</dbReference>
<evidence type="ECO:0000259" key="2">
    <source>
        <dbReference type="SMART" id="SM00382"/>
    </source>
</evidence>
<feature type="compositionally biased region" description="Basic and acidic residues" evidence="1">
    <location>
        <begin position="516"/>
        <end position="536"/>
    </location>
</feature>
<dbReference type="InterPro" id="IPR003593">
    <property type="entry name" value="AAA+_ATPase"/>
</dbReference>
<feature type="compositionally biased region" description="Polar residues" evidence="1">
    <location>
        <begin position="1005"/>
        <end position="1018"/>
    </location>
</feature>
<feature type="compositionally biased region" description="Low complexity" evidence="1">
    <location>
        <begin position="479"/>
        <end position="504"/>
    </location>
</feature>
<feature type="compositionally biased region" description="Polar residues" evidence="1">
    <location>
        <begin position="131"/>
        <end position="172"/>
    </location>
</feature>
<evidence type="ECO:0000313" key="3">
    <source>
        <dbReference type="EMBL" id="KAG5280043.1"/>
    </source>
</evidence>
<dbReference type="Gene3D" id="3.40.50.300">
    <property type="entry name" value="P-loop containing nucleotide triphosphate hydrolases"/>
    <property type="match status" value="2"/>
</dbReference>
<dbReference type="SUPFAM" id="SSF52540">
    <property type="entry name" value="P-loop containing nucleoside triphosphate hydrolases"/>
    <property type="match status" value="1"/>
</dbReference>
<feature type="compositionally biased region" description="Basic residues" evidence="1">
    <location>
        <begin position="1062"/>
        <end position="1072"/>
    </location>
</feature>
<dbReference type="GO" id="GO:0003677">
    <property type="term" value="F:DNA binding"/>
    <property type="evidence" value="ECO:0007669"/>
    <property type="project" value="TreeGrafter"/>
</dbReference>
<dbReference type="Proteomes" id="UP000823561">
    <property type="component" value="Chromosome 6"/>
</dbReference>
<feature type="compositionally biased region" description="Basic and acidic residues" evidence="1">
    <location>
        <begin position="1157"/>
        <end position="1171"/>
    </location>
</feature>
<feature type="compositionally biased region" description="Basic and acidic residues" evidence="1">
    <location>
        <begin position="1691"/>
        <end position="1705"/>
    </location>
</feature>
<accession>A0AAV6GY52</accession>
<feature type="compositionally biased region" description="Basic and acidic residues" evidence="1">
    <location>
        <begin position="594"/>
        <end position="605"/>
    </location>
</feature>
<comment type="caution">
    <text evidence="3">The sequence shown here is derived from an EMBL/GenBank/DDBJ whole genome shotgun (WGS) entry which is preliminary data.</text>
</comment>
<feature type="compositionally biased region" description="Basic residues" evidence="1">
    <location>
        <begin position="1327"/>
        <end position="1341"/>
    </location>
</feature>
<feature type="compositionally biased region" description="Basic and acidic residues" evidence="1">
    <location>
        <begin position="735"/>
        <end position="758"/>
    </location>
</feature>
<feature type="compositionally biased region" description="Basic residues" evidence="1">
    <location>
        <begin position="544"/>
        <end position="554"/>
    </location>
</feature>
<gene>
    <name evidence="3" type="ORF">AALO_G00084300</name>
</gene>
<feature type="compositionally biased region" description="Pro residues" evidence="1">
    <location>
        <begin position="1614"/>
        <end position="1626"/>
    </location>
</feature>
<feature type="compositionally biased region" description="Basic residues" evidence="1">
    <location>
        <begin position="96"/>
        <end position="114"/>
    </location>
</feature>
<keyword evidence="4" id="KW-1185">Reference proteome</keyword>
<feature type="compositionally biased region" description="Low complexity" evidence="1">
    <location>
        <begin position="558"/>
        <end position="573"/>
    </location>
</feature>
<feature type="compositionally biased region" description="Basic and acidic residues" evidence="1">
    <location>
        <begin position="1317"/>
        <end position="1326"/>
    </location>
</feature>
<feature type="compositionally biased region" description="Basic and acidic residues" evidence="1">
    <location>
        <begin position="384"/>
        <end position="393"/>
    </location>
</feature>
<feature type="region of interest" description="Disordered" evidence="1">
    <location>
        <begin position="997"/>
        <end position="1115"/>
    </location>
</feature>
<dbReference type="GO" id="GO:0061860">
    <property type="term" value="F:DNA clamp unloader activity"/>
    <property type="evidence" value="ECO:0007669"/>
    <property type="project" value="TreeGrafter"/>
</dbReference>
<feature type="compositionally biased region" description="Acidic residues" evidence="1">
    <location>
        <begin position="256"/>
        <end position="265"/>
    </location>
</feature>
<dbReference type="PANTHER" id="PTHR23389">
    <property type="entry name" value="CHROMOSOME TRANSMISSION FIDELITY FACTOR 18"/>
    <property type="match status" value="1"/>
</dbReference>
<feature type="compositionally biased region" description="Basic and acidic residues" evidence="1">
    <location>
        <begin position="1024"/>
        <end position="1048"/>
    </location>
</feature>
<evidence type="ECO:0000313" key="4">
    <source>
        <dbReference type="Proteomes" id="UP000823561"/>
    </source>
</evidence>
<feature type="compositionally biased region" description="Pro residues" evidence="1">
    <location>
        <begin position="1358"/>
        <end position="1368"/>
    </location>
</feature>
<protein>
    <recommendedName>
        <fullName evidence="2">AAA+ ATPase domain-containing protein</fullName>
    </recommendedName>
</protein>
<feature type="compositionally biased region" description="Acidic residues" evidence="1">
    <location>
        <begin position="505"/>
        <end position="515"/>
    </location>
</feature>
<proteinExistence type="predicted"/>
<feature type="compositionally biased region" description="Polar residues" evidence="1">
    <location>
        <begin position="68"/>
        <end position="77"/>
    </location>
</feature>
<dbReference type="SMART" id="SM00382">
    <property type="entry name" value="AAA"/>
    <property type="match status" value="1"/>
</dbReference>
<feature type="region of interest" description="Disordered" evidence="1">
    <location>
        <begin position="68"/>
        <end position="172"/>
    </location>
</feature>
<feature type="domain" description="AAA+ ATPase" evidence="2">
    <location>
        <begin position="1188"/>
        <end position="1450"/>
    </location>
</feature>
<feature type="region of interest" description="Disordered" evidence="1">
    <location>
        <begin position="1157"/>
        <end position="1176"/>
    </location>
</feature>
<feature type="region of interest" description="Disordered" evidence="1">
    <location>
        <begin position="707"/>
        <end position="789"/>
    </location>
</feature>
<dbReference type="CDD" id="cd00009">
    <property type="entry name" value="AAA"/>
    <property type="match status" value="1"/>
</dbReference>
<evidence type="ECO:0000256" key="1">
    <source>
        <dbReference type="SAM" id="MobiDB-lite"/>
    </source>
</evidence>
<organism evidence="3 4">
    <name type="scientific">Alosa alosa</name>
    <name type="common">allis shad</name>
    <dbReference type="NCBI Taxonomy" id="278164"/>
    <lineage>
        <taxon>Eukaryota</taxon>
        <taxon>Metazoa</taxon>
        <taxon>Chordata</taxon>
        <taxon>Craniata</taxon>
        <taxon>Vertebrata</taxon>
        <taxon>Euteleostomi</taxon>
        <taxon>Actinopterygii</taxon>
        <taxon>Neopterygii</taxon>
        <taxon>Teleostei</taxon>
        <taxon>Clupei</taxon>
        <taxon>Clupeiformes</taxon>
        <taxon>Clupeoidei</taxon>
        <taxon>Clupeidae</taxon>
        <taxon>Alosa</taxon>
    </lineage>
</organism>
<reference evidence="3" key="1">
    <citation type="submission" date="2020-10" db="EMBL/GenBank/DDBJ databases">
        <title>Chromosome-scale genome assembly of the Allis shad, Alosa alosa.</title>
        <authorList>
            <person name="Margot Z."/>
            <person name="Christophe K."/>
            <person name="Cabau C."/>
            <person name="Louis A."/>
            <person name="Berthelot C."/>
            <person name="Parey E."/>
            <person name="Roest Crollius H."/>
            <person name="Montfort J."/>
            <person name="Robinson-Rechavi M."/>
            <person name="Bucao C."/>
            <person name="Bouchez O."/>
            <person name="Gislard M."/>
            <person name="Lluch J."/>
            <person name="Milhes M."/>
            <person name="Lampietro C."/>
            <person name="Lopez Roques C."/>
            <person name="Donnadieu C."/>
            <person name="Braasch I."/>
            <person name="Desvignes T."/>
            <person name="Postlethwait J."/>
            <person name="Bobe J."/>
            <person name="Guiguen Y."/>
        </authorList>
    </citation>
    <scope>NUCLEOTIDE SEQUENCE</scope>
    <source>
        <strain evidence="3">M-15738</strain>
        <tissue evidence="3">Blood</tissue>
    </source>
</reference>
<dbReference type="PANTHER" id="PTHR23389:SF21">
    <property type="entry name" value="ATPASE FAMILY AAA DOMAIN-CONTAINING PROTEIN 5"/>
    <property type="match status" value="1"/>
</dbReference>
<dbReference type="GO" id="GO:0016887">
    <property type="term" value="F:ATP hydrolysis activity"/>
    <property type="evidence" value="ECO:0007669"/>
    <property type="project" value="InterPro"/>
</dbReference>
<dbReference type="Pfam" id="PF00004">
    <property type="entry name" value="AAA"/>
    <property type="match status" value="1"/>
</dbReference>
<feature type="compositionally biased region" description="Basic residues" evidence="1">
    <location>
        <begin position="238"/>
        <end position="248"/>
    </location>
</feature>
<feature type="compositionally biased region" description="Polar residues" evidence="1">
    <location>
        <begin position="361"/>
        <end position="372"/>
    </location>
</feature>
<feature type="region of interest" description="Disordered" evidence="1">
    <location>
        <begin position="1603"/>
        <end position="1705"/>
    </location>
</feature>
<feature type="region of interest" description="Disordered" evidence="1">
    <location>
        <begin position="189"/>
        <end position="433"/>
    </location>
</feature>
<dbReference type="GO" id="GO:0005634">
    <property type="term" value="C:nucleus"/>
    <property type="evidence" value="ECO:0007669"/>
    <property type="project" value="TreeGrafter"/>
</dbReference>
<feature type="compositionally biased region" description="Polar residues" evidence="1">
    <location>
        <begin position="292"/>
        <end position="301"/>
    </location>
</feature>
<name>A0AAV6GY52_9TELE</name>
<dbReference type="EMBL" id="JADWDJ010000006">
    <property type="protein sequence ID" value="KAG5280043.1"/>
    <property type="molecule type" value="Genomic_DNA"/>
</dbReference>
<feature type="compositionally biased region" description="Polar residues" evidence="1">
    <location>
        <begin position="266"/>
        <end position="276"/>
    </location>
</feature>
<feature type="compositionally biased region" description="Low complexity" evidence="1">
    <location>
        <begin position="721"/>
        <end position="731"/>
    </location>
</feature>
<feature type="region of interest" description="Disordered" evidence="1">
    <location>
        <begin position="1255"/>
        <end position="1386"/>
    </location>
</feature>
<dbReference type="GO" id="GO:0005524">
    <property type="term" value="F:ATP binding"/>
    <property type="evidence" value="ECO:0007669"/>
    <property type="project" value="InterPro"/>
</dbReference>
<sequence length="1939" mass="210484">MAGVIAMASVIEDFETQPCKKRKKDSDAAGVKTITNYFTPVAKTVEKPFSPPRSSNIMDYFKKTPSATNAISPLQQSKENELQPVEAVAGSDHAAKRGKPPSKKPGRKAGRTAKKALAMNPPESDNDCILVSSTAQSEDPPANSTVTVEDTGSTASLTQNNGETVEDTGSTASLTHVETVGDVEEALDSNCADDATATSNKDATLKDTSDSGTPSVRTDPKLDGAGLPVCSTPEEKGRRGRAARKNGRGGKADSVQCDDDPETQECSEQQPQTPSVSRDAGLEEEEAANEESQLNLSTVTVSFEDFLKSHSPKGAKQQQQHQQQEGEEETEAGGTRLTLTSVDQAADRLSVSKPSDEGDQPPTQVSPRTLTIQAEVHAISPDQDLSRASDRKVCSIFTTCRRSKDKAAPSPQSQDNSEPHPAPPRKSNVVLQEEDLELAVLEAASSSSAAVPKCSQAERKQFMNAFKQPAQDTAKGKAGKAAGKQKQQQQEQQQEQPVEGAPPADMEEEKEEVDGEGGKAKGTEVEMVEADPKPVELKGAAQKAARKKRGRPKKEQRTTPPAALPADAEAPTAREAGEALPSADQPKSTPTTTETRRRSDRELARKQSTPAPLTPSSESKHAESTSKPQSTPAPLTPSSESKHAESTSKPQELPSPASTPKTHRPKQNKYQSHMLVPPDDKGSPIRMKFTRVFISPGEMSEFDILSPLAKEDSKKRKKAQKLVQKAKAFQQSRQEATEEKAPLRRSSRRQDTAKRNYCEPEDPIICLENDEDSSTVKTEDAKAKKQNQVRSLNDVLGKNTPGTKVTKSPAVAGAKVAPLFTGKKPQRPSAVISIFDDSSRDASDASLDDEQFRARREFLKSGLPESFKKQIAKTAASREAYTLSCSSFQMVVHVLQRAPNCPLWSLPWPACPRLGRLKEESGALVLRSPLSGVGPLSLGIVPAQRSCREQLVSGWREDLSPAVQRWLVEEISRSNPSFPTQRIFTQLLKRRAEQLLKPTAPDTDSVPQETARSSSSQPVGGKRKREENERDSAEKVSKKQRSCRKEPETITIPDDNPEPPRRGRGARGRPRRQQQQQEEREEPKAEVVSTPAISQKDDVIVLDSPSPSEHTPTEDVVREDVMWTEKYQPQHSSDVIGNMQSVRRLHSWLREWKLRADREERKKQQEKKQGDDLNDSWLSECGEEEDLLCNTLLITGPTGVGKTAAVYACAQELGFKVFEVNCSSQRSGRQILSQLKEATQSHQVDIQGVNAHKPTFFNSYSGGGGGSRPGSSPRKVNSPRQVVSSPHKPPQSPRLKKRGSLAPTSLANFFKMGGKPSPKEPAETNGKKTRPACKSPRKRVKPKEASCSSEDQSATPSAPAPPPPPAPSTPAAGPAVGGKAPGDEQGKRTATSLILFEEVDVIFDDDTGFLAAIKTFMATTKRPVILTTSDPNFRTSFDGYFDEIHFETPSVEHVSSYLRLLCLAENVRVSAEDVASLLRCTGGDVRQSLLQLQCWVRSGAGPGAPHTATQSLQVSGSEVALEQDGKPDVPPCDAGCTASLLGLLNVQLPDSLLEFIKCESASPLCWELLAETERRGFDLLYSNMEVLLPLPTCPLRQALPRAPVELGPGQTAPSPAPTTSLPPQPANPNTKPPLLAETEEEASPLKVSSRMRQKKQCHPGTKDPFQSDSDSDDGFLSLCRPASVPGAAPEPLKEEKAPLARPVTERRKRVELTEAERKRSGPVSIALGAMVEFLEHMSALDSYLTCPALQEADGACVPAAASGWARAEIRSGLTDEPRLQAGGRSGGCRWAAGEEQVREIRAAMESLSFRRCRAGVEQAWGAAQALEEEEGVRQAALDEITLPTAPHRQTFNITPDNTLCQPGLPQRRCDLVRSVCSSKVGTSSRAAIALDILPTLRTICRSEQLKEQGKVKRRFLHYLEGINLGLPKQTLQLLAADFP</sequence>
<feature type="region of interest" description="Disordered" evidence="1">
    <location>
        <begin position="462"/>
        <end position="685"/>
    </location>
</feature>
<feature type="compositionally biased region" description="Polar residues" evidence="1">
    <location>
        <begin position="606"/>
        <end position="617"/>
    </location>
</feature>
<feature type="compositionally biased region" description="Low complexity" evidence="1">
    <location>
        <begin position="314"/>
        <end position="323"/>
    </location>
</feature>
<feature type="compositionally biased region" description="Polar residues" evidence="1">
    <location>
        <begin position="625"/>
        <end position="639"/>
    </location>
</feature>
<dbReference type="InterPro" id="IPR003959">
    <property type="entry name" value="ATPase_AAA_core"/>
</dbReference>